<sequence>FASQNISIYGDKELIFTGSLSRNSDMSLSLSNKEARKMLKVIDNIKDIYGKLR</sequence>
<organism evidence="1">
    <name type="scientific">marine sediment metagenome</name>
    <dbReference type="NCBI Taxonomy" id="412755"/>
    <lineage>
        <taxon>unclassified sequences</taxon>
        <taxon>metagenomes</taxon>
        <taxon>ecological metagenomes</taxon>
    </lineage>
</organism>
<proteinExistence type="predicted"/>
<feature type="non-terminal residue" evidence="1">
    <location>
        <position position="1"/>
    </location>
</feature>
<gene>
    <name evidence="1" type="ORF">LCGC14_1539770</name>
</gene>
<dbReference type="AlphaFoldDB" id="A0A0F9ITG4"/>
<evidence type="ECO:0000313" key="1">
    <source>
        <dbReference type="EMBL" id="KKM60639.1"/>
    </source>
</evidence>
<protein>
    <submittedName>
        <fullName evidence="1">Uncharacterized protein</fullName>
    </submittedName>
</protein>
<reference evidence="1" key="1">
    <citation type="journal article" date="2015" name="Nature">
        <title>Complex archaea that bridge the gap between prokaryotes and eukaryotes.</title>
        <authorList>
            <person name="Spang A."/>
            <person name="Saw J.H."/>
            <person name="Jorgensen S.L."/>
            <person name="Zaremba-Niedzwiedzka K."/>
            <person name="Martijn J."/>
            <person name="Lind A.E."/>
            <person name="van Eijk R."/>
            <person name="Schleper C."/>
            <person name="Guy L."/>
            <person name="Ettema T.J."/>
        </authorList>
    </citation>
    <scope>NUCLEOTIDE SEQUENCE</scope>
</reference>
<comment type="caution">
    <text evidence="1">The sequence shown here is derived from an EMBL/GenBank/DDBJ whole genome shotgun (WGS) entry which is preliminary data.</text>
</comment>
<dbReference type="EMBL" id="LAZR01011642">
    <property type="protein sequence ID" value="KKM60639.1"/>
    <property type="molecule type" value="Genomic_DNA"/>
</dbReference>
<accession>A0A0F9ITG4</accession>
<name>A0A0F9ITG4_9ZZZZ</name>